<dbReference type="Pfam" id="PF13676">
    <property type="entry name" value="TIR_2"/>
    <property type="match status" value="1"/>
</dbReference>
<name>A0AAE4KUU8_ENTGA</name>
<dbReference type="Gene3D" id="3.30.950.30">
    <property type="entry name" value="Schlafen, AAA domain"/>
    <property type="match status" value="1"/>
</dbReference>
<dbReference type="GO" id="GO:0007165">
    <property type="term" value="P:signal transduction"/>
    <property type="evidence" value="ECO:0007669"/>
    <property type="project" value="InterPro"/>
</dbReference>
<protein>
    <submittedName>
        <fullName evidence="2">TIR domain-containing protein</fullName>
    </submittedName>
</protein>
<dbReference type="RefSeq" id="WP_086270696.1">
    <property type="nucleotide sequence ID" value="NZ_CP169314.1"/>
</dbReference>
<dbReference type="PROSITE" id="PS50104">
    <property type="entry name" value="TIR"/>
    <property type="match status" value="1"/>
</dbReference>
<accession>A0AAE4KUU8</accession>
<dbReference type="AlphaFoldDB" id="A0AAE4KUU8"/>
<evidence type="ECO:0000259" key="1">
    <source>
        <dbReference type="PROSITE" id="PS50104"/>
    </source>
</evidence>
<dbReference type="InterPro" id="IPR035897">
    <property type="entry name" value="Toll_tir_struct_dom_sf"/>
</dbReference>
<dbReference type="SUPFAM" id="SSF52200">
    <property type="entry name" value="Toll/Interleukin receptor TIR domain"/>
    <property type="match status" value="1"/>
</dbReference>
<dbReference type="InterPro" id="IPR038461">
    <property type="entry name" value="Schlafen_AlbA_2_dom_sf"/>
</dbReference>
<evidence type="ECO:0000313" key="3">
    <source>
        <dbReference type="Proteomes" id="UP001183682"/>
    </source>
</evidence>
<evidence type="ECO:0000313" key="2">
    <source>
        <dbReference type="EMBL" id="MDT2689719.1"/>
    </source>
</evidence>
<gene>
    <name evidence="2" type="ORF">P7E30_05840</name>
</gene>
<dbReference type="EMBL" id="JARPZN010000003">
    <property type="protein sequence ID" value="MDT2689719.1"/>
    <property type="molecule type" value="Genomic_DNA"/>
</dbReference>
<organism evidence="2 3">
    <name type="scientific">Enterococcus gallinarum</name>
    <dbReference type="NCBI Taxonomy" id="1353"/>
    <lineage>
        <taxon>Bacteria</taxon>
        <taxon>Bacillati</taxon>
        <taxon>Bacillota</taxon>
        <taxon>Bacilli</taxon>
        <taxon>Lactobacillales</taxon>
        <taxon>Enterococcaceae</taxon>
        <taxon>Enterococcus</taxon>
    </lineage>
</organism>
<dbReference type="InterPro" id="IPR000157">
    <property type="entry name" value="TIR_dom"/>
</dbReference>
<feature type="domain" description="TIR" evidence="1">
    <location>
        <begin position="125"/>
        <end position="257"/>
    </location>
</feature>
<sequence length="326" mass="38471">MNLNLKDLLKEQKRGNIRYIYPGENIDTIAKMIAALANMRGGTLLFGIEDDGCDLHFKGYAFETPEKNKLVEKLEGFEDFKIKELNENNKTFLQIDVDMNSDGVNYGGIFPIFYSDYHNMTKEFEIVKIFISYNHKTSHMADIVEENLNEKYRYKVKINRDNQLVYRDDIEKYMDTIKENDLVISLITDDYLKSEACMYEITELMRDTRYSEKLAFIIISETDLEYSPTELKIVPNIYGETRYEYIEYWVNKKRNYSNRLENLSDSFTSTVELNATIRRVGRICDEIGSFLDFLNRSMGKDFTSMHNNNFMEIKNMIEVKINEVRL</sequence>
<dbReference type="Gene3D" id="3.40.50.10140">
    <property type="entry name" value="Toll/interleukin-1 receptor homology (TIR) domain"/>
    <property type="match status" value="1"/>
</dbReference>
<dbReference type="Pfam" id="PF04326">
    <property type="entry name" value="SLFN_AlbA_2"/>
    <property type="match status" value="1"/>
</dbReference>
<dbReference type="Proteomes" id="UP001183682">
    <property type="component" value="Unassembled WGS sequence"/>
</dbReference>
<dbReference type="InterPro" id="IPR007421">
    <property type="entry name" value="Schlafen_AlbA_2_dom"/>
</dbReference>
<comment type="caution">
    <text evidence="2">The sequence shown here is derived from an EMBL/GenBank/DDBJ whole genome shotgun (WGS) entry which is preliminary data.</text>
</comment>
<proteinExistence type="predicted"/>
<reference evidence="2" key="1">
    <citation type="submission" date="2023-03" db="EMBL/GenBank/DDBJ databases">
        <authorList>
            <person name="Shen W."/>
            <person name="Cai J."/>
        </authorList>
    </citation>
    <scope>NUCLEOTIDE SEQUENCE</scope>
    <source>
        <strain evidence="2">K69-2</strain>
    </source>
</reference>